<feature type="compositionally biased region" description="Polar residues" evidence="2">
    <location>
        <begin position="88"/>
        <end position="100"/>
    </location>
</feature>
<feature type="region of interest" description="Disordered" evidence="2">
    <location>
        <begin position="88"/>
        <end position="112"/>
    </location>
</feature>
<name>Q4S2K4_TETNG</name>
<comment type="caution">
    <text evidence="4">The sequence shown here is derived from an EMBL/GenBank/DDBJ whole genome shotgun (WGS) entry which is preliminary data.</text>
</comment>
<sequence length="336" mass="36661">MADSPDSSGLQRTPSGSVGPPVVVKVESGVSALSPTQTGELYFLRSRVRELEREKAELSAENQRLKTMLVHEIPGLLSTMWQTLGQANSHHSVPASTGRNDNYAPYLGQQPSTNQDIELRPQVKSQQLQEDLSGDIFESWGLLGSEDEEMPVGADLGLGSHMGEEAPLCSQTNMEELRRSCSESQCTAGSISGHVSQVEVYPGSGVLCDVRSWQAANQTQSPTAMARTLLMGVFDMNTLMNSNLRGGRSRRPAFQPQRSALDPHKINAIFSEFPSGASIRGPSKRVLISPLISRFLDAILARFPLAKKGVIGSGINSKLSEIRFRSRRANRDPRFL</sequence>
<feature type="region of interest" description="Disordered" evidence="2">
    <location>
        <begin position="1"/>
        <end position="21"/>
    </location>
</feature>
<dbReference type="KEGG" id="tng:GSTEN00025040G001"/>
<dbReference type="OrthoDB" id="8840061at2759"/>
<evidence type="ECO:0000256" key="1">
    <source>
        <dbReference type="SAM" id="Coils"/>
    </source>
</evidence>
<dbReference type="GO" id="GO:0003677">
    <property type="term" value="F:DNA binding"/>
    <property type="evidence" value="ECO:0007669"/>
    <property type="project" value="InterPro"/>
</dbReference>
<accession>Q4S2K4</accession>
<dbReference type="Gene3D" id="1.10.10.2590">
    <property type="entry name" value="BEN domain"/>
    <property type="match status" value="1"/>
</dbReference>
<keyword evidence="1" id="KW-0175">Coiled coil</keyword>
<evidence type="ECO:0000256" key="2">
    <source>
        <dbReference type="SAM" id="MobiDB-lite"/>
    </source>
</evidence>
<feature type="coiled-coil region" evidence="1">
    <location>
        <begin position="41"/>
        <end position="68"/>
    </location>
</feature>
<gene>
    <name evidence="4" type="ORF">GSTENG00025040001</name>
</gene>
<feature type="compositionally biased region" description="Polar residues" evidence="2">
    <location>
        <begin position="1"/>
        <end position="13"/>
    </location>
</feature>
<reference evidence="4" key="1">
    <citation type="journal article" date="2004" name="Nature">
        <title>Genome duplication in the teleost fish Tetraodon nigroviridis reveals the early vertebrate proto-karyotype.</title>
        <authorList>
            <person name="Jaillon O."/>
            <person name="Aury J.-M."/>
            <person name="Brunet F."/>
            <person name="Petit J.-L."/>
            <person name="Stange-Thomann N."/>
            <person name="Mauceli E."/>
            <person name="Bouneau L."/>
            <person name="Fischer C."/>
            <person name="Ozouf-Costaz C."/>
            <person name="Bernot A."/>
            <person name="Nicaud S."/>
            <person name="Jaffe D."/>
            <person name="Fisher S."/>
            <person name="Lutfalla G."/>
            <person name="Dossat C."/>
            <person name="Segurens B."/>
            <person name="Dasilva C."/>
            <person name="Salanoubat M."/>
            <person name="Levy M."/>
            <person name="Boudet N."/>
            <person name="Castellano S."/>
            <person name="Anthouard V."/>
            <person name="Jubin C."/>
            <person name="Castelli V."/>
            <person name="Katinka M."/>
            <person name="Vacherie B."/>
            <person name="Biemont C."/>
            <person name="Skalli Z."/>
            <person name="Cattolico L."/>
            <person name="Poulain J."/>
            <person name="De Berardinis V."/>
            <person name="Cruaud C."/>
            <person name="Duprat S."/>
            <person name="Brottier P."/>
            <person name="Coutanceau J.-P."/>
            <person name="Gouzy J."/>
            <person name="Parra G."/>
            <person name="Lardier G."/>
            <person name="Chapple C."/>
            <person name="McKernan K.J."/>
            <person name="McEwan P."/>
            <person name="Bosak S."/>
            <person name="Kellis M."/>
            <person name="Volff J.-N."/>
            <person name="Guigo R."/>
            <person name="Zody M.C."/>
            <person name="Mesirov J."/>
            <person name="Lindblad-Toh K."/>
            <person name="Birren B."/>
            <person name="Nusbaum C."/>
            <person name="Kahn D."/>
            <person name="Robinson-Rechavi M."/>
            <person name="Laudet V."/>
            <person name="Schachter V."/>
            <person name="Quetier F."/>
            <person name="Saurin W."/>
            <person name="Scarpelli C."/>
            <person name="Wincker P."/>
            <person name="Lander E.S."/>
            <person name="Weissenbach J."/>
            <person name="Roest Crollius H."/>
        </authorList>
    </citation>
    <scope>NUCLEOTIDE SEQUENCE [LARGE SCALE GENOMIC DNA]</scope>
</reference>
<protein>
    <submittedName>
        <fullName evidence="4">(spotted green pufferfish) hypothetical protein</fullName>
    </submittedName>
</protein>
<dbReference type="SMART" id="SM01025">
    <property type="entry name" value="BEN"/>
    <property type="match status" value="1"/>
</dbReference>
<evidence type="ECO:0000259" key="3">
    <source>
        <dbReference type="SMART" id="SM01025"/>
    </source>
</evidence>
<evidence type="ECO:0000313" key="4">
    <source>
        <dbReference type="EMBL" id="CAG05128.1"/>
    </source>
</evidence>
<feature type="domain" description="BEN" evidence="3">
    <location>
        <begin position="223"/>
        <end position="302"/>
    </location>
</feature>
<dbReference type="EMBL" id="CAAE01014760">
    <property type="protein sequence ID" value="CAG05128.1"/>
    <property type="molecule type" value="Genomic_DNA"/>
</dbReference>
<organism evidence="4">
    <name type="scientific">Tetraodon nigroviridis</name>
    <name type="common">Spotted green pufferfish</name>
    <name type="synonym">Chelonodon nigroviridis</name>
    <dbReference type="NCBI Taxonomy" id="99883"/>
    <lineage>
        <taxon>Eukaryota</taxon>
        <taxon>Metazoa</taxon>
        <taxon>Chordata</taxon>
        <taxon>Craniata</taxon>
        <taxon>Vertebrata</taxon>
        <taxon>Euteleostomi</taxon>
        <taxon>Actinopterygii</taxon>
        <taxon>Neopterygii</taxon>
        <taxon>Teleostei</taxon>
        <taxon>Neoteleostei</taxon>
        <taxon>Acanthomorphata</taxon>
        <taxon>Eupercaria</taxon>
        <taxon>Tetraodontiformes</taxon>
        <taxon>Tetradontoidea</taxon>
        <taxon>Tetraodontidae</taxon>
        <taxon>Tetraodon</taxon>
    </lineage>
</organism>
<proteinExistence type="predicted"/>
<dbReference type="InterPro" id="IPR018379">
    <property type="entry name" value="BEN_domain"/>
</dbReference>
<dbReference type="AlphaFoldDB" id="Q4S2K4"/>
<reference evidence="4" key="2">
    <citation type="submission" date="2004-02" db="EMBL/GenBank/DDBJ databases">
        <authorList>
            <consortium name="Genoscope"/>
            <consortium name="Whitehead Institute Centre for Genome Research"/>
        </authorList>
    </citation>
    <scope>NUCLEOTIDE SEQUENCE</scope>
</reference>